<reference evidence="7" key="1">
    <citation type="submission" date="2003-08" db="EMBL/GenBank/DDBJ databases">
        <authorList>
            <person name="Birren B."/>
            <person name="Nusbaum C."/>
            <person name="Abebe A."/>
            <person name="Abouelleil A."/>
            <person name="Adekoya E."/>
            <person name="Ait-zahra M."/>
            <person name="Allen N."/>
            <person name="Allen T."/>
            <person name="An P."/>
            <person name="Anderson M."/>
            <person name="Anderson S."/>
            <person name="Arachchi H."/>
            <person name="Armbruster J."/>
            <person name="Bachantsang P."/>
            <person name="Baldwin J."/>
            <person name="Barry A."/>
            <person name="Bayul T."/>
            <person name="Blitshsteyn B."/>
            <person name="Bloom T."/>
            <person name="Blye J."/>
            <person name="Boguslavskiy L."/>
            <person name="Borowsky M."/>
            <person name="Boukhgalter B."/>
            <person name="Brunache A."/>
            <person name="Butler J."/>
            <person name="Calixte N."/>
            <person name="Calvo S."/>
            <person name="Camarata J."/>
            <person name="Campo K."/>
            <person name="Chang J."/>
            <person name="Cheshatsang Y."/>
            <person name="Citroen M."/>
            <person name="Collymore A."/>
            <person name="Considine T."/>
            <person name="Cook A."/>
            <person name="Cooke P."/>
            <person name="Corum B."/>
            <person name="Cuomo C."/>
            <person name="David R."/>
            <person name="Dawoe T."/>
            <person name="Degray S."/>
            <person name="Dodge S."/>
            <person name="Dooley K."/>
            <person name="Dorje P."/>
            <person name="Dorjee K."/>
            <person name="Dorris L."/>
            <person name="Duffey N."/>
            <person name="Dupes A."/>
            <person name="Elkins T."/>
            <person name="Engels R."/>
            <person name="Erickson J."/>
            <person name="Farina A."/>
            <person name="Faro S."/>
            <person name="Ferreira P."/>
            <person name="Fischer H."/>
            <person name="Fitzgerald M."/>
            <person name="Foley K."/>
            <person name="Gage D."/>
            <person name="Galagan J."/>
            <person name="Gearin G."/>
            <person name="Gnerre S."/>
            <person name="Gnirke A."/>
            <person name="Goyette A."/>
            <person name="Graham J."/>
            <person name="Grandbois E."/>
            <person name="Gyaltsen K."/>
            <person name="Hafez N."/>
            <person name="Hagopian D."/>
            <person name="Hagos B."/>
            <person name="Hall J."/>
            <person name="Hatcher B."/>
            <person name="Heller A."/>
            <person name="Higgins H."/>
            <person name="Honan T."/>
            <person name="Horn A."/>
            <person name="Houde N."/>
            <person name="Hughes L."/>
            <person name="Hulme W."/>
            <person name="Husby E."/>
            <person name="Iliev I."/>
            <person name="Jaffe D."/>
            <person name="Jones C."/>
            <person name="Kamal M."/>
            <person name="Kamat A."/>
            <person name="Kamvysselis M."/>
            <person name="Karlsson E."/>
            <person name="Kells C."/>
            <person name="Kieu A."/>
            <person name="Kisner P."/>
            <person name="Kodira C."/>
            <person name="Kulbokas E."/>
            <person name="Labutti K."/>
            <person name="Lama D."/>
            <person name="Landers T."/>
            <person name="Leger J."/>
            <person name="Levine S."/>
            <person name="Lewis D."/>
            <person name="Lewis T."/>
            <person name="Lindblad-toh K."/>
            <person name="Liu X."/>
            <person name="Lokyitsang T."/>
            <person name="Lokyitsang Y."/>
            <person name="Lucien O."/>
            <person name="Lui A."/>
            <person name="Ma L.J."/>
            <person name="Mabbitt R."/>
            <person name="Macdonald J."/>
            <person name="Maclean C."/>
            <person name="Major J."/>
            <person name="Manning J."/>
            <person name="Marabella R."/>
            <person name="Maru K."/>
            <person name="Matthews C."/>
            <person name="Mauceli E."/>
            <person name="Mccarthy M."/>
            <person name="Mcdonough S."/>
            <person name="Mcghee T."/>
            <person name="Meldrim J."/>
            <person name="Meneus L."/>
            <person name="Mesirov J."/>
            <person name="Mihalev A."/>
            <person name="Mihova T."/>
            <person name="Mikkelsen T."/>
            <person name="Mlenga V."/>
            <person name="Moru K."/>
            <person name="Mozes J."/>
            <person name="Mulrain L."/>
            <person name="Munson G."/>
            <person name="Naylor J."/>
            <person name="Newes C."/>
            <person name="Nguyen C."/>
            <person name="Nguyen N."/>
            <person name="Nguyen T."/>
            <person name="Nicol R."/>
            <person name="Nielsen C."/>
            <person name="Nizzari M."/>
            <person name="Norbu C."/>
            <person name="Norbu N."/>
            <person name="O'donnell P."/>
            <person name="Okoawo O."/>
            <person name="O'leary S."/>
            <person name="Omotosho B."/>
            <person name="O'neill K."/>
            <person name="Osman S."/>
            <person name="Parker S."/>
            <person name="Perrin D."/>
            <person name="Phunkhang P."/>
            <person name="Piqani B."/>
            <person name="Purcell S."/>
            <person name="Rachupka T."/>
            <person name="Ramasamy U."/>
            <person name="Rameau R."/>
            <person name="Ray V."/>
            <person name="Raymond C."/>
            <person name="Retta R."/>
            <person name="Richardson S."/>
            <person name="Rise C."/>
            <person name="Rodriguez J."/>
            <person name="Rogers J."/>
            <person name="Rogov P."/>
            <person name="Rutman M."/>
            <person name="Schupbach R."/>
            <person name="Seaman C."/>
            <person name="Settipalli S."/>
            <person name="Sharpe T."/>
            <person name="Sheridan J."/>
            <person name="Sherpa N."/>
            <person name="Shi J."/>
            <person name="Smirnov S."/>
            <person name="Smith C."/>
            <person name="Sougnez C."/>
            <person name="Spencer B."/>
            <person name="Stalker J."/>
            <person name="Stange-thomann N."/>
            <person name="Stavropoulos S."/>
            <person name="Stetson K."/>
            <person name="Stone C."/>
            <person name="Stone S."/>
            <person name="Stubbs M."/>
            <person name="Talamas J."/>
            <person name="Tchuinga P."/>
            <person name="Tenzing P."/>
            <person name="Tesfaye S."/>
            <person name="Theodore J."/>
            <person name="Thoulutsang Y."/>
            <person name="Topham K."/>
            <person name="Towey S."/>
            <person name="Tsamla T."/>
            <person name="Tsomo N."/>
            <person name="Vallee D."/>
            <person name="Vassiliev H."/>
            <person name="Venkataraman V."/>
            <person name="Vinson J."/>
            <person name="Vo A."/>
            <person name="Wade C."/>
            <person name="Wang S."/>
            <person name="Wangchuk T."/>
            <person name="Wangdi T."/>
            <person name="Whittaker C."/>
            <person name="Wilkinson J."/>
            <person name="Wu Y."/>
            <person name="Wyman D."/>
            <person name="Yadav S."/>
            <person name="Yang S."/>
            <person name="Yang X."/>
            <person name="Yeager S."/>
            <person name="Yee E."/>
            <person name="Young G."/>
            <person name="Zainoun J."/>
            <person name="Zembeck L."/>
            <person name="Zimmer A."/>
            <person name="Zody M."/>
            <person name="Lander E."/>
        </authorList>
    </citation>
    <scope>NUCLEOTIDE SEQUENCE [LARGE SCALE GENOMIC DNA]</scope>
</reference>
<protein>
    <recommendedName>
        <fullName evidence="2">G patch domain-containing protein 11</fullName>
    </recommendedName>
    <alternativeName>
        <fullName evidence="3">Coiled-coil domain-containing protein 75</fullName>
    </alternativeName>
</protein>
<dbReference type="OMA" id="DYMNMVI"/>
<evidence type="ECO:0000256" key="3">
    <source>
        <dbReference type="ARBA" id="ARBA00030688"/>
    </source>
</evidence>
<evidence type="ECO:0000259" key="5">
    <source>
        <dbReference type="PROSITE" id="PS50174"/>
    </source>
</evidence>
<feature type="compositionally biased region" description="Basic and acidic residues" evidence="4">
    <location>
        <begin position="37"/>
        <end position="48"/>
    </location>
</feature>
<evidence type="ECO:0000256" key="4">
    <source>
        <dbReference type="SAM" id="MobiDB-lite"/>
    </source>
</evidence>
<name>H2YXF6_CIOSA</name>
<proteinExistence type="inferred from homology"/>
<feature type="region of interest" description="Disordered" evidence="4">
    <location>
        <begin position="1"/>
        <end position="48"/>
    </location>
</feature>
<keyword evidence="7" id="KW-1185">Reference proteome</keyword>
<dbReference type="GO" id="GO:0000776">
    <property type="term" value="C:kinetochore"/>
    <property type="evidence" value="ECO:0007669"/>
    <property type="project" value="TreeGrafter"/>
</dbReference>
<dbReference type="AlphaFoldDB" id="H2YXF6"/>
<dbReference type="Proteomes" id="UP000007875">
    <property type="component" value="Unassembled WGS sequence"/>
</dbReference>
<dbReference type="GO" id="GO:0003676">
    <property type="term" value="F:nucleic acid binding"/>
    <property type="evidence" value="ECO:0007669"/>
    <property type="project" value="InterPro"/>
</dbReference>
<dbReference type="STRING" id="51511.ENSCSAVP00000010017"/>
<organism evidence="6 7">
    <name type="scientific">Ciona savignyi</name>
    <name type="common">Pacific transparent sea squirt</name>
    <dbReference type="NCBI Taxonomy" id="51511"/>
    <lineage>
        <taxon>Eukaryota</taxon>
        <taxon>Metazoa</taxon>
        <taxon>Chordata</taxon>
        <taxon>Tunicata</taxon>
        <taxon>Ascidiacea</taxon>
        <taxon>Phlebobranchia</taxon>
        <taxon>Cionidae</taxon>
        <taxon>Ciona</taxon>
    </lineage>
</organism>
<dbReference type="SMART" id="SM01173">
    <property type="entry name" value="DUF4187"/>
    <property type="match status" value="1"/>
</dbReference>
<dbReference type="GeneTree" id="ENSGT00440000039029"/>
<dbReference type="InterPro" id="IPR000467">
    <property type="entry name" value="G_patch_dom"/>
</dbReference>
<accession>H2YXF6</accession>
<dbReference type="InterPro" id="IPR025239">
    <property type="entry name" value="DUF4187"/>
</dbReference>
<dbReference type="SMART" id="SM00443">
    <property type="entry name" value="G_patch"/>
    <property type="match status" value="1"/>
</dbReference>
<sequence length="251" mass="29063">SSHSMSDEDDYMSDVFTKNITEPQVPLRPGASKSRKRPLEKTKNDEFKIKPKKAIEHESRERGLTTAIGQDNKGFKMMAMMGYKTGEGLGKSGEGRTEPVPISLKSSRSGLGKEKFEEQKLIARKKMRIFMLQQRAKVENSKRVDFRSRMSEKFAAKLVERDLGKSQTACQELDMANEYTEPLINFYWPEKWSELEDEEPEVEEYTVTEKLVMLTDYLRTEYFYCIWCATKYNDQDDLEMNCPGDTALSHD</sequence>
<dbReference type="eggNOG" id="KOG1994">
    <property type="taxonomic scope" value="Eukaryota"/>
</dbReference>
<reference evidence="6" key="2">
    <citation type="submission" date="2025-08" db="UniProtKB">
        <authorList>
            <consortium name="Ensembl"/>
        </authorList>
    </citation>
    <scope>IDENTIFICATION</scope>
</reference>
<dbReference type="Ensembl" id="ENSCSAVT00000010139.1">
    <property type="protein sequence ID" value="ENSCSAVP00000010017.1"/>
    <property type="gene ID" value="ENSCSAVG00000005908.1"/>
</dbReference>
<reference evidence="6" key="3">
    <citation type="submission" date="2025-09" db="UniProtKB">
        <authorList>
            <consortium name="Ensembl"/>
        </authorList>
    </citation>
    <scope>IDENTIFICATION</scope>
</reference>
<feature type="domain" description="G-patch" evidence="5">
    <location>
        <begin position="70"/>
        <end position="116"/>
    </location>
</feature>
<evidence type="ECO:0000313" key="7">
    <source>
        <dbReference type="Proteomes" id="UP000007875"/>
    </source>
</evidence>
<dbReference type="InterPro" id="IPR039249">
    <property type="entry name" value="GPATCH11"/>
</dbReference>
<dbReference type="PANTHER" id="PTHR21032">
    <property type="entry name" value="G PATCH DOMAIN-CONTAINING PROTEIN 11"/>
    <property type="match status" value="1"/>
</dbReference>
<evidence type="ECO:0000256" key="1">
    <source>
        <dbReference type="ARBA" id="ARBA00007140"/>
    </source>
</evidence>
<dbReference type="PANTHER" id="PTHR21032:SF0">
    <property type="entry name" value="G PATCH DOMAIN-CONTAINING PROTEIN 11"/>
    <property type="match status" value="1"/>
</dbReference>
<evidence type="ECO:0000256" key="2">
    <source>
        <dbReference type="ARBA" id="ARBA00021978"/>
    </source>
</evidence>
<dbReference type="InParanoid" id="H2YXF6"/>
<dbReference type="Pfam" id="PF13821">
    <property type="entry name" value="DUF4187"/>
    <property type="match status" value="1"/>
</dbReference>
<dbReference type="FunCoup" id="H2YXF6">
    <property type="interactions" value="28"/>
</dbReference>
<dbReference type="PROSITE" id="PS50174">
    <property type="entry name" value="G_PATCH"/>
    <property type="match status" value="1"/>
</dbReference>
<evidence type="ECO:0000313" key="6">
    <source>
        <dbReference type="Ensembl" id="ENSCSAVP00000010017.1"/>
    </source>
</evidence>
<dbReference type="HOGENOM" id="CLU_046724_3_1_1"/>
<dbReference type="Pfam" id="PF01585">
    <property type="entry name" value="G-patch"/>
    <property type="match status" value="1"/>
</dbReference>
<comment type="similarity">
    <text evidence="1">Belongs to the GPATCH11 family.</text>
</comment>
<feature type="region of interest" description="Disordered" evidence="4">
    <location>
        <begin position="87"/>
        <end position="108"/>
    </location>
</feature>